<dbReference type="Proteomes" id="UP000570010">
    <property type="component" value="Unassembled WGS sequence"/>
</dbReference>
<dbReference type="CDD" id="cd01158">
    <property type="entry name" value="SCAD_SBCAD"/>
    <property type="match status" value="1"/>
</dbReference>
<comment type="catalytic activity">
    <reaction evidence="6">
        <text>a 2,3-saturated acyl-CoA + A = a 2,3-dehydroacyl-CoA + AH2</text>
        <dbReference type="Rhea" id="RHEA:48608"/>
        <dbReference type="ChEBI" id="CHEBI:13193"/>
        <dbReference type="ChEBI" id="CHEBI:17499"/>
        <dbReference type="ChEBI" id="CHEBI:60015"/>
        <dbReference type="ChEBI" id="CHEBI:65111"/>
    </reaction>
</comment>
<dbReference type="Pfam" id="PF02770">
    <property type="entry name" value="Acyl-CoA_dh_M"/>
    <property type="match status" value="1"/>
</dbReference>
<evidence type="ECO:0000256" key="5">
    <source>
        <dbReference type="ARBA" id="ARBA00023002"/>
    </source>
</evidence>
<protein>
    <recommendedName>
        <fullName evidence="7">Acyl-CoA dehydrogenase</fullName>
    </recommendedName>
</protein>
<evidence type="ECO:0000259" key="10">
    <source>
        <dbReference type="Pfam" id="PF02770"/>
    </source>
</evidence>
<reference evidence="13 14" key="1">
    <citation type="submission" date="2020-02" db="EMBL/GenBank/DDBJ databases">
        <title>Bacillus aquiflavi sp. nov., isolated from yellow water of strong flavor Chinese baijiu in Yibin region of China.</title>
        <authorList>
            <person name="Xie J."/>
        </authorList>
    </citation>
    <scope>NUCLEOTIDE SEQUENCE [LARGE SCALE GENOMIC DNA]</scope>
    <source>
        <strain evidence="13 14">3H-10</strain>
    </source>
</reference>
<dbReference type="InterPro" id="IPR046373">
    <property type="entry name" value="Acyl-CoA_Oxase/DH_mid-dom_sf"/>
</dbReference>
<dbReference type="Gene3D" id="1.20.140.10">
    <property type="entry name" value="Butyryl-CoA Dehydrogenase, subunit A, domain 3"/>
    <property type="match status" value="1"/>
</dbReference>
<evidence type="ECO:0000313" key="14">
    <source>
        <dbReference type="Proteomes" id="UP000472971"/>
    </source>
</evidence>
<dbReference type="PANTHER" id="PTHR43884:SF12">
    <property type="entry name" value="ISOVALERYL-COA DEHYDROGENASE, MITOCHONDRIAL-RELATED"/>
    <property type="match status" value="1"/>
</dbReference>
<comment type="cofactor">
    <cofactor evidence="1 8">
        <name>FAD</name>
        <dbReference type="ChEBI" id="CHEBI:57692"/>
    </cofactor>
</comment>
<evidence type="ECO:0000256" key="7">
    <source>
        <dbReference type="ARBA" id="ARBA00067585"/>
    </source>
</evidence>
<dbReference type="GO" id="GO:0050660">
    <property type="term" value="F:flavin adenine dinucleotide binding"/>
    <property type="evidence" value="ECO:0007669"/>
    <property type="project" value="InterPro"/>
</dbReference>
<dbReference type="SUPFAM" id="SSF47203">
    <property type="entry name" value="Acyl-CoA dehydrogenase C-terminal domain-like"/>
    <property type="match status" value="1"/>
</dbReference>
<gene>
    <name evidence="13" type="ORF">G4D64_05435</name>
    <name evidence="12" type="ORF">H1Z61_05470</name>
</gene>
<dbReference type="InterPro" id="IPR037069">
    <property type="entry name" value="AcylCoA_DH/ox_N_sf"/>
</dbReference>
<dbReference type="FunFam" id="2.40.110.10:FF:000001">
    <property type="entry name" value="Acyl-CoA dehydrogenase, mitochondrial"/>
    <property type="match status" value="1"/>
</dbReference>
<dbReference type="InterPro" id="IPR009100">
    <property type="entry name" value="AcylCoA_DH/oxidase_NM_dom_sf"/>
</dbReference>
<dbReference type="Pfam" id="PF02771">
    <property type="entry name" value="Acyl-CoA_dh_N"/>
    <property type="match status" value="1"/>
</dbReference>
<dbReference type="Gene3D" id="2.40.110.10">
    <property type="entry name" value="Butyryl-CoA Dehydrogenase, subunit A, domain 2"/>
    <property type="match status" value="1"/>
</dbReference>
<evidence type="ECO:0000256" key="8">
    <source>
        <dbReference type="RuleBase" id="RU362125"/>
    </source>
</evidence>
<evidence type="ECO:0000313" key="13">
    <source>
        <dbReference type="EMBL" id="NEY80971.1"/>
    </source>
</evidence>
<sequence length="378" mass="41377">MNLKFTEEQEMMRKMVRDFAQGEIAPFVERMEQGEFPRDILHKMGDLGLMGIPIPEKYGGSEMDFTSYIIAINELSKVSATVGVILSVHTSVGTNPILYYGTEEQKKKYVPKLASGEYLGAFCLTEPSAGSDASSLKSRAVKDGDHYILNGSKIFITNGGEADIYIVYAQTNPAAGSKGISAFIVEKGTPGLIFGKDEYKMGLHGSRTVQLTFEDMRIPKENLLGEEGQGFKNAMANLDVGRIGIAAQSLGIAEAAFAETVNYAKERHQFGRPIASQQGIAFKLANMATSIEAAKLLVFRAADLRSKGLKCSKEASMAKLFASKTAVEVTTEAIQIFGGYGYTKDYPVERFFRDAKVTEIYEGTSEIQRLVISKQLLQ</sequence>
<evidence type="ECO:0000256" key="3">
    <source>
        <dbReference type="ARBA" id="ARBA00022630"/>
    </source>
</evidence>
<accession>A0A6B3VZD4</accession>
<dbReference type="Pfam" id="PF00441">
    <property type="entry name" value="Acyl-CoA_dh_1"/>
    <property type="match status" value="1"/>
</dbReference>
<dbReference type="FunFam" id="1.20.140.10:FF:000004">
    <property type="entry name" value="Acyl-CoA dehydrogenase FadE25"/>
    <property type="match status" value="1"/>
</dbReference>
<dbReference type="PANTHER" id="PTHR43884">
    <property type="entry name" value="ACYL-COA DEHYDROGENASE"/>
    <property type="match status" value="1"/>
</dbReference>
<dbReference type="InterPro" id="IPR036250">
    <property type="entry name" value="AcylCo_DH-like_C"/>
</dbReference>
<feature type="domain" description="Acyl-CoA dehydrogenase/oxidase C-terminal" evidence="9">
    <location>
        <begin position="228"/>
        <end position="377"/>
    </location>
</feature>
<evidence type="ECO:0000256" key="2">
    <source>
        <dbReference type="ARBA" id="ARBA00009347"/>
    </source>
</evidence>
<dbReference type="EMBL" id="JACEIO010000009">
    <property type="protein sequence ID" value="MBA4536603.1"/>
    <property type="molecule type" value="Genomic_DNA"/>
</dbReference>
<keyword evidence="5 8" id="KW-0560">Oxidoreductase</keyword>
<name>A0A6B3VZD4_9BACI</name>
<evidence type="ECO:0000313" key="12">
    <source>
        <dbReference type="EMBL" id="MBA4536603.1"/>
    </source>
</evidence>
<evidence type="ECO:0000259" key="9">
    <source>
        <dbReference type="Pfam" id="PF00441"/>
    </source>
</evidence>
<dbReference type="PROSITE" id="PS00073">
    <property type="entry name" value="ACYL_COA_DH_2"/>
    <property type="match status" value="1"/>
</dbReference>
<dbReference type="InterPro" id="IPR006089">
    <property type="entry name" value="Acyl-CoA_DH_CS"/>
</dbReference>
<comment type="similarity">
    <text evidence="2 8">Belongs to the acyl-CoA dehydrogenase family.</text>
</comment>
<evidence type="ECO:0000256" key="4">
    <source>
        <dbReference type="ARBA" id="ARBA00022827"/>
    </source>
</evidence>
<dbReference type="FunFam" id="1.10.540.10:FF:000002">
    <property type="entry name" value="Acyl-CoA dehydrogenase FadE19"/>
    <property type="match status" value="1"/>
</dbReference>
<proteinExistence type="inferred from homology"/>
<dbReference type="InterPro" id="IPR009075">
    <property type="entry name" value="AcylCo_DH/oxidase_C"/>
</dbReference>
<dbReference type="PIRSF" id="PIRSF016578">
    <property type="entry name" value="HsaA"/>
    <property type="match status" value="1"/>
</dbReference>
<dbReference type="SUPFAM" id="SSF56645">
    <property type="entry name" value="Acyl-CoA dehydrogenase NM domain-like"/>
    <property type="match status" value="1"/>
</dbReference>
<organism evidence="13 14">
    <name type="scientific">Bacillus aquiflavi</name>
    <dbReference type="NCBI Taxonomy" id="2672567"/>
    <lineage>
        <taxon>Bacteria</taxon>
        <taxon>Bacillati</taxon>
        <taxon>Bacillota</taxon>
        <taxon>Bacilli</taxon>
        <taxon>Bacillales</taxon>
        <taxon>Bacillaceae</taxon>
        <taxon>Bacillus</taxon>
    </lineage>
</organism>
<reference evidence="12 15" key="2">
    <citation type="submission" date="2020-07" db="EMBL/GenBank/DDBJ databases">
        <authorList>
            <person name="Feng H."/>
        </authorList>
    </citation>
    <scope>NUCLEOTIDE SEQUENCE [LARGE SCALE GENOMIC DNA]</scope>
    <source>
        <strain evidence="12">S-12</strain>
        <strain evidence="15">s-12</strain>
    </source>
</reference>
<dbReference type="RefSeq" id="WP_163240917.1">
    <property type="nucleotide sequence ID" value="NZ_CP082780.1"/>
</dbReference>
<feature type="domain" description="Acyl-CoA dehydrogenase/oxidase N-terminal" evidence="11">
    <location>
        <begin position="6"/>
        <end position="117"/>
    </location>
</feature>
<keyword evidence="4 8" id="KW-0274">FAD</keyword>
<dbReference type="EMBL" id="JAAIWN010000009">
    <property type="protein sequence ID" value="NEY80971.1"/>
    <property type="molecule type" value="Genomic_DNA"/>
</dbReference>
<evidence type="ECO:0000256" key="6">
    <source>
        <dbReference type="ARBA" id="ARBA00052546"/>
    </source>
</evidence>
<dbReference type="Proteomes" id="UP000472971">
    <property type="component" value="Unassembled WGS sequence"/>
</dbReference>
<dbReference type="AlphaFoldDB" id="A0A6B3VZD4"/>
<dbReference type="GO" id="GO:0003995">
    <property type="term" value="F:acyl-CoA dehydrogenase activity"/>
    <property type="evidence" value="ECO:0007669"/>
    <property type="project" value="InterPro"/>
</dbReference>
<evidence type="ECO:0000259" key="11">
    <source>
        <dbReference type="Pfam" id="PF02771"/>
    </source>
</evidence>
<dbReference type="Gene3D" id="1.10.540.10">
    <property type="entry name" value="Acyl-CoA dehydrogenase/oxidase, N-terminal domain"/>
    <property type="match status" value="1"/>
</dbReference>
<dbReference type="InterPro" id="IPR013786">
    <property type="entry name" value="AcylCoA_DH/ox_N"/>
</dbReference>
<evidence type="ECO:0000256" key="1">
    <source>
        <dbReference type="ARBA" id="ARBA00001974"/>
    </source>
</evidence>
<evidence type="ECO:0000313" key="15">
    <source>
        <dbReference type="Proteomes" id="UP000570010"/>
    </source>
</evidence>
<feature type="domain" description="Acyl-CoA oxidase/dehydrogenase middle" evidence="10">
    <location>
        <begin position="121"/>
        <end position="216"/>
    </location>
</feature>
<keyword evidence="3 8" id="KW-0285">Flavoprotein</keyword>
<dbReference type="InterPro" id="IPR006091">
    <property type="entry name" value="Acyl-CoA_Oxase/DH_mid-dom"/>
</dbReference>
<dbReference type="PROSITE" id="PS00072">
    <property type="entry name" value="ACYL_COA_DH_1"/>
    <property type="match status" value="1"/>
</dbReference>
<comment type="caution">
    <text evidence="13">The sequence shown here is derived from an EMBL/GenBank/DDBJ whole genome shotgun (WGS) entry which is preliminary data.</text>
</comment>
<keyword evidence="14" id="KW-1185">Reference proteome</keyword>